<protein>
    <submittedName>
        <fullName evidence="1">HAD family hydrolase</fullName>
    </submittedName>
</protein>
<dbReference type="AlphaFoldDB" id="A0A9D1LNE6"/>
<keyword evidence="1" id="KW-0378">Hydrolase</keyword>
<dbReference type="GO" id="GO:0006281">
    <property type="term" value="P:DNA repair"/>
    <property type="evidence" value="ECO:0007669"/>
    <property type="project" value="TreeGrafter"/>
</dbReference>
<comment type="caution">
    <text evidence="1">The sequence shown here is derived from an EMBL/GenBank/DDBJ whole genome shotgun (WGS) entry which is preliminary data.</text>
</comment>
<dbReference type="EMBL" id="DVMV01000014">
    <property type="protein sequence ID" value="HIU45062.1"/>
    <property type="molecule type" value="Genomic_DNA"/>
</dbReference>
<dbReference type="InterPro" id="IPR041492">
    <property type="entry name" value="HAD_2"/>
</dbReference>
<evidence type="ECO:0000313" key="2">
    <source>
        <dbReference type="Proteomes" id="UP000824070"/>
    </source>
</evidence>
<accession>A0A9D1LNE6</accession>
<dbReference type="PANTHER" id="PTHR43434:SF1">
    <property type="entry name" value="PHOSPHOGLYCOLATE PHOSPHATASE"/>
    <property type="match status" value="1"/>
</dbReference>
<dbReference type="Pfam" id="PF13419">
    <property type="entry name" value="HAD_2"/>
    <property type="match status" value="1"/>
</dbReference>
<dbReference type="NCBIfam" id="TIGR01509">
    <property type="entry name" value="HAD-SF-IA-v3"/>
    <property type="match status" value="1"/>
</dbReference>
<organism evidence="1 2">
    <name type="scientific">Candidatus Alloenteromonas pullicola</name>
    <dbReference type="NCBI Taxonomy" id="2840784"/>
    <lineage>
        <taxon>Bacteria</taxon>
        <taxon>Bacillati</taxon>
        <taxon>Bacillota</taxon>
        <taxon>Bacillota incertae sedis</taxon>
        <taxon>Candidatus Alloenteromonas</taxon>
    </lineage>
</organism>
<proteinExistence type="predicted"/>
<sequence length="220" mass="24402">MYKSIIFDLDGTLLNTLIDIRAAINAALKQCGYDYSYSLKESKTLIGNGTDVLVRRALREKGDDEAAFAELKSAYLPFYESMQNLHTKPYNGLPEVLRFLKDKGVALMVATNKPEKLAKELLDAQFGHGFFLDVGGSTPSSPVKPDPIIVNRFVDAHNLDKGSTLFVGDSYVDVDTAHNANIKCCLVKWGYGFYKKALLQKADYVISKPKELVRVALGKE</sequence>
<reference evidence="1" key="1">
    <citation type="submission" date="2020-10" db="EMBL/GenBank/DDBJ databases">
        <authorList>
            <person name="Gilroy R."/>
        </authorList>
    </citation>
    <scope>NUCLEOTIDE SEQUENCE</scope>
    <source>
        <strain evidence="1">ChiGjej1B1-22543</strain>
    </source>
</reference>
<reference evidence="1" key="2">
    <citation type="journal article" date="2021" name="PeerJ">
        <title>Extensive microbial diversity within the chicken gut microbiome revealed by metagenomics and culture.</title>
        <authorList>
            <person name="Gilroy R."/>
            <person name="Ravi A."/>
            <person name="Getino M."/>
            <person name="Pursley I."/>
            <person name="Horton D.L."/>
            <person name="Alikhan N.F."/>
            <person name="Baker D."/>
            <person name="Gharbi K."/>
            <person name="Hall N."/>
            <person name="Watson M."/>
            <person name="Adriaenssens E.M."/>
            <person name="Foster-Nyarko E."/>
            <person name="Jarju S."/>
            <person name="Secka A."/>
            <person name="Antonio M."/>
            <person name="Oren A."/>
            <person name="Chaudhuri R.R."/>
            <person name="La Ragione R."/>
            <person name="Hildebrand F."/>
            <person name="Pallen M.J."/>
        </authorList>
    </citation>
    <scope>NUCLEOTIDE SEQUENCE</scope>
    <source>
        <strain evidence="1">ChiGjej1B1-22543</strain>
    </source>
</reference>
<evidence type="ECO:0000313" key="1">
    <source>
        <dbReference type="EMBL" id="HIU45062.1"/>
    </source>
</evidence>
<dbReference type="InterPro" id="IPR006439">
    <property type="entry name" value="HAD-SF_hydro_IA"/>
</dbReference>
<dbReference type="SFLD" id="SFLDG01135">
    <property type="entry name" value="C1.5.6:_HAD__Beta-PGM__Phospha"/>
    <property type="match status" value="1"/>
</dbReference>
<dbReference type="PANTHER" id="PTHR43434">
    <property type="entry name" value="PHOSPHOGLYCOLATE PHOSPHATASE"/>
    <property type="match status" value="1"/>
</dbReference>
<dbReference type="PRINTS" id="PR00413">
    <property type="entry name" value="HADHALOGNASE"/>
</dbReference>
<dbReference type="Gene3D" id="3.40.50.1000">
    <property type="entry name" value="HAD superfamily/HAD-like"/>
    <property type="match status" value="1"/>
</dbReference>
<dbReference type="InterPro" id="IPR023214">
    <property type="entry name" value="HAD_sf"/>
</dbReference>
<dbReference type="Gene3D" id="1.10.150.240">
    <property type="entry name" value="Putative phosphatase, domain 2"/>
    <property type="match status" value="1"/>
</dbReference>
<gene>
    <name evidence="1" type="ORF">IAC52_02055</name>
</gene>
<dbReference type="GO" id="GO:0005829">
    <property type="term" value="C:cytosol"/>
    <property type="evidence" value="ECO:0007669"/>
    <property type="project" value="TreeGrafter"/>
</dbReference>
<dbReference type="SUPFAM" id="SSF56784">
    <property type="entry name" value="HAD-like"/>
    <property type="match status" value="1"/>
</dbReference>
<dbReference type="SFLD" id="SFLDS00003">
    <property type="entry name" value="Haloacid_Dehalogenase"/>
    <property type="match status" value="1"/>
</dbReference>
<dbReference type="Proteomes" id="UP000824070">
    <property type="component" value="Unassembled WGS sequence"/>
</dbReference>
<dbReference type="NCBIfam" id="TIGR01549">
    <property type="entry name" value="HAD-SF-IA-v1"/>
    <property type="match status" value="1"/>
</dbReference>
<dbReference type="InterPro" id="IPR036412">
    <property type="entry name" value="HAD-like_sf"/>
</dbReference>
<dbReference type="GO" id="GO:0008967">
    <property type="term" value="F:phosphoglycolate phosphatase activity"/>
    <property type="evidence" value="ECO:0007669"/>
    <property type="project" value="TreeGrafter"/>
</dbReference>
<dbReference type="InterPro" id="IPR023198">
    <property type="entry name" value="PGP-like_dom2"/>
</dbReference>
<dbReference type="SFLD" id="SFLDG01129">
    <property type="entry name" value="C1.5:_HAD__Beta-PGM__Phosphata"/>
    <property type="match status" value="1"/>
</dbReference>
<name>A0A9D1LNE6_9FIRM</name>
<dbReference type="InterPro" id="IPR050155">
    <property type="entry name" value="HAD-like_hydrolase_sf"/>
</dbReference>